<sequence>MKTDTPLMTSDRVVLGIALSQPLTRRWRVRQLEKAARCSTAVARTGLNRLHHAEVMRMETGTVESCDPGTRERSTYWLNLDAVPAARAALSEADSPGLCTRLSALALDLDALAADILTPGAAGR</sequence>
<reference evidence="2" key="1">
    <citation type="submission" date="2016-10" db="EMBL/GenBank/DDBJ databases">
        <authorList>
            <person name="Varghese N."/>
            <person name="Submissions S."/>
        </authorList>
    </citation>
    <scope>NUCLEOTIDE SEQUENCE [LARGE SCALE GENOMIC DNA]</scope>
    <source>
        <strain evidence="2">DSM 44796</strain>
    </source>
</reference>
<dbReference type="RefSeq" id="WP_143027953.1">
    <property type="nucleotide sequence ID" value="NZ_FNET01000019.1"/>
</dbReference>
<proteinExistence type="predicted"/>
<accession>A0A1G9RXC3</accession>
<dbReference type="EMBL" id="FNET01000019">
    <property type="protein sequence ID" value="SDM27135.1"/>
    <property type="molecule type" value="Genomic_DNA"/>
</dbReference>
<dbReference type="AlphaFoldDB" id="A0A1G9RXC3"/>
<protein>
    <submittedName>
        <fullName evidence="1">Uncharacterized protein</fullName>
    </submittedName>
</protein>
<organism evidence="1 2">
    <name type="scientific">Lentzea albidocapillata subsp. violacea</name>
    <dbReference type="NCBI Taxonomy" id="128104"/>
    <lineage>
        <taxon>Bacteria</taxon>
        <taxon>Bacillati</taxon>
        <taxon>Actinomycetota</taxon>
        <taxon>Actinomycetes</taxon>
        <taxon>Pseudonocardiales</taxon>
        <taxon>Pseudonocardiaceae</taxon>
        <taxon>Lentzea</taxon>
    </lineage>
</organism>
<name>A0A1G9RXC3_9PSEU</name>
<evidence type="ECO:0000313" key="1">
    <source>
        <dbReference type="EMBL" id="SDM27135.1"/>
    </source>
</evidence>
<evidence type="ECO:0000313" key="2">
    <source>
        <dbReference type="Proteomes" id="UP000199682"/>
    </source>
</evidence>
<dbReference type="Proteomes" id="UP000199682">
    <property type="component" value="Unassembled WGS sequence"/>
</dbReference>
<gene>
    <name evidence="1" type="ORF">SAMN04488074_11930</name>
</gene>